<dbReference type="SMART" id="SM01321">
    <property type="entry name" value="Y1_Tnp"/>
    <property type="match status" value="1"/>
</dbReference>
<dbReference type="InterPro" id="IPR052715">
    <property type="entry name" value="RAYT_transposase"/>
</dbReference>
<dbReference type="NCBIfam" id="NF047646">
    <property type="entry name" value="REP_Tyr_transpos"/>
    <property type="match status" value="1"/>
</dbReference>
<sequence>MQYRRATVAGGTYFFTLVTHNRQRLLCLPTNVSLLRNAFRYVMQQHPFIIDAFVLLPDHLHCIWTLPQGDRNFPTRWRLIKSYFSRQCITLSQESLSTSRQNKKERAIWQRRFWEHLIRDEVDFKNHVEYIHYNPVKHGLVKAPKDWEYSSFHRSVRQGTYDIIWGAGQEIVFQADIGKE</sequence>
<dbReference type="Gene3D" id="3.30.70.1290">
    <property type="entry name" value="Transposase IS200-like"/>
    <property type="match status" value="1"/>
</dbReference>
<gene>
    <name evidence="2" type="ORF">A6770_10805</name>
</gene>
<evidence type="ECO:0000313" key="2">
    <source>
        <dbReference type="EMBL" id="RCJ40224.1"/>
    </source>
</evidence>
<dbReference type="GO" id="GO:0004803">
    <property type="term" value="F:transposase activity"/>
    <property type="evidence" value="ECO:0007669"/>
    <property type="project" value="InterPro"/>
</dbReference>
<evidence type="ECO:0000259" key="1">
    <source>
        <dbReference type="SMART" id="SM01321"/>
    </source>
</evidence>
<reference evidence="2" key="1">
    <citation type="submission" date="2016-04" db="EMBL/GenBank/DDBJ databases">
        <authorList>
            <person name="Tabuchi Yagui T.R."/>
        </authorList>
    </citation>
    <scope>NUCLEOTIDE SEQUENCE [LARGE SCALE GENOMIC DNA]</scope>
    <source>
        <strain evidence="2">NIES-26</strain>
    </source>
</reference>
<dbReference type="Proteomes" id="UP000252107">
    <property type="component" value="Unassembled WGS sequence"/>
</dbReference>
<dbReference type="InterPro" id="IPR036515">
    <property type="entry name" value="Transposase_17_sf"/>
</dbReference>
<evidence type="ECO:0000313" key="3">
    <source>
        <dbReference type="Proteomes" id="UP000252107"/>
    </source>
</evidence>
<dbReference type="GO" id="GO:0006313">
    <property type="term" value="P:DNA transposition"/>
    <property type="evidence" value="ECO:0007669"/>
    <property type="project" value="InterPro"/>
</dbReference>
<accession>A0A367RX24</accession>
<proteinExistence type="predicted"/>
<keyword evidence="3" id="KW-1185">Reference proteome</keyword>
<organism evidence="2 3">
    <name type="scientific">Nostoc minutum NIES-26</name>
    <dbReference type="NCBI Taxonomy" id="1844469"/>
    <lineage>
        <taxon>Bacteria</taxon>
        <taxon>Bacillati</taxon>
        <taxon>Cyanobacteriota</taxon>
        <taxon>Cyanophyceae</taxon>
        <taxon>Nostocales</taxon>
        <taxon>Nostocaceae</taxon>
        <taxon>Nostoc</taxon>
    </lineage>
</organism>
<feature type="domain" description="Transposase IS200-like" evidence="1">
    <location>
        <begin position="8"/>
        <end position="134"/>
    </location>
</feature>
<dbReference type="GO" id="GO:0043565">
    <property type="term" value="F:sequence-specific DNA binding"/>
    <property type="evidence" value="ECO:0007669"/>
    <property type="project" value="TreeGrafter"/>
</dbReference>
<dbReference type="SUPFAM" id="SSF143422">
    <property type="entry name" value="Transposase IS200-like"/>
    <property type="match status" value="1"/>
</dbReference>
<name>A0A367RX24_9NOSO</name>
<dbReference type="EMBL" id="LXQD01000054">
    <property type="protein sequence ID" value="RCJ40224.1"/>
    <property type="molecule type" value="Genomic_DNA"/>
</dbReference>
<dbReference type="InterPro" id="IPR002686">
    <property type="entry name" value="Transposase_17"/>
</dbReference>
<protein>
    <submittedName>
        <fullName evidence="2">Transposase</fullName>
    </submittedName>
</protein>
<dbReference type="AlphaFoldDB" id="A0A367RX24"/>
<dbReference type="PANTHER" id="PTHR36966">
    <property type="entry name" value="REP-ASSOCIATED TYROSINE TRANSPOSASE"/>
    <property type="match status" value="1"/>
</dbReference>
<comment type="caution">
    <text evidence="2">The sequence shown here is derived from an EMBL/GenBank/DDBJ whole genome shotgun (WGS) entry which is preliminary data.</text>
</comment>
<dbReference type="PANTHER" id="PTHR36966:SF1">
    <property type="entry name" value="REP-ASSOCIATED TYROSINE TRANSPOSASE"/>
    <property type="match status" value="1"/>
</dbReference>